<protein>
    <submittedName>
        <fullName evidence="2">Polynucleotidyl transferase, Ribonuclease H fold</fullName>
    </submittedName>
</protein>
<dbReference type="GO" id="GO:0004523">
    <property type="term" value="F:RNA-DNA hybrid ribonuclease activity"/>
    <property type="evidence" value="ECO:0007669"/>
    <property type="project" value="InterPro"/>
</dbReference>
<dbReference type="PANTHER" id="PTHR47723:SF19">
    <property type="entry name" value="POLYNUCLEOTIDYL TRANSFERASE, RIBONUCLEASE H-LIKE SUPERFAMILY PROTEIN"/>
    <property type="match status" value="1"/>
</dbReference>
<dbReference type="EMBL" id="AC149491">
    <property type="protein sequence ID" value="ABN06016.1"/>
    <property type="molecule type" value="Genomic_DNA"/>
</dbReference>
<dbReference type="PANTHER" id="PTHR47723">
    <property type="entry name" value="OS05G0353850 PROTEIN"/>
    <property type="match status" value="1"/>
</dbReference>
<dbReference type="InterPro" id="IPR053151">
    <property type="entry name" value="RNase_H-like"/>
</dbReference>
<reference evidence="2" key="2">
    <citation type="submission" date="2007-03" db="EMBL/GenBank/DDBJ databases">
        <authorList>
            <consortium name="The International Medicago Genome Annotation Group"/>
        </authorList>
    </citation>
    <scope>NUCLEOTIDE SEQUENCE</scope>
</reference>
<dbReference type="GO" id="GO:0003676">
    <property type="term" value="F:nucleic acid binding"/>
    <property type="evidence" value="ECO:0007669"/>
    <property type="project" value="InterPro"/>
</dbReference>
<dbReference type="GO" id="GO:0016740">
    <property type="term" value="F:transferase activity"/>
    <property type="evidence" value="ECO:0007669"/>
    <property type="project" value="UniProtKB-KW"/>
</dbReference>
<evidence type="ECO:0000259" key="1">
    <source>
        <dbReference type="Pfam" id="PF13456"/>
    </source>
</evidence>
<accession>A2Q280</accession>
<dbReference type="InterPro" id="IPR002156">
    <property type="entry name" value="RNaseH_domain"/>
</dbReference>
<proteinExistence type="predicted"/>
<dbReference type="InterPro" id="IPR012337">
    <property type="entry name" value="RNaseH-like_sf"/>
</dbReference>
<keyword evidence="2" id="KW-0808">Transferase</keyword>
<dbReference type="CDD" id="cd06222">
    <property type="entry name" value="RNase_H_like"/>
    <property type="match status" value="1"/>
</dbReference>
<evidence type="ECO:0000313" key="2">
    <source>
        <dbReference type="EMBL" id="ABN06016.1"/>
    </source>
</evidence>
<dbReference type="InterPro" id="IPR036397">
    <property type="entry name" value="RNaseH_sf"/>
</dbReference>
<dbReference type="Pfam" id="PF13456">
    <property type="entry name" value="RVT_3"/>
    <property type="match status" value="1"/>
</dbReference>
<dbReference type="Gene3D" id="3.30.420.10">
    <property type="entry name" value="Ribonuclease H-like superfamily/Ribonuclease H"/>
    <property type="match status" value="1"/>
</dbReference>
<dbReference type="InterPro" id="IPR044730">
    <property type="entry name" value="RNase_H-like_dom_plant"/>
</dbReference>
<sequence>MADFGGLIRDSNGGFMCAFYGNIVYSNILHAEILALLQGIRLCWKEDLRNIIYYIDSINTIHMVHHGDVFTHHYENEITTIRNT</sequence>
<reference evidence="2" key="1">
    <citation type="submission" date="2004-06" db="EMBL/GenBank/DDBJ databases">
        <authorList>
            <person name="Town C.D."/>
        </authorList>
    </citation>
    <scope>NUCLEOTIDE SEQUENCE</scope>
</reference>
<gene>
    <name evidence="2" type="ORF">MtrDRAFT_AC149491g23v2</name>
</gene>
<dbReference type="AlphaFoldDB" id="A2Q280"/>
<name>A2Q280_MEDTR</name>
<organism evidence="2">
    <name type="scientific">Medicago truncatula</name>
    <name type="common">Barrel medic</name>
    <name type="synonym">Medicago tribuloides</name>
    <dbReference type="NCBI Taxonomy" id="3880"/>
    <lineage>
        <taxon>Eukaryota</taxon>
        <taxon>Viridiplantae</taxon>
        <taxon>Streptophyta</taxon>
        <taxon>Embryophyta</taxon>
        <taxon>Tracheophyta</taxon>
        <taxon>Spermatophyta</taxon>
        <taxon>Magnoliopsida</taxon>
        <taxon>eudicotyledons</taxon>
        <taxon>Gunneridae</taxon>
        <taxon>Pentapetalae</taxon>
        <taxon>rosids</taxon>
        <taxon>fabids</taxon>
        <taxon>Fabales</taxon>
        <taxon>Fabaceae</taxon>
        <taxon>Papilionoideae</taxon>
        <taxon>50 kb inversion clade</taxon>
        <taxon>NPAAA clade</taxon>
        <taxon>Hologalegina</taxon>
        <taxon>IRL clade</taxon>
        <taxon>Trifolieae</taxon>
        <taxon>Medicago</taxon>
    </lineage>
</organism>
<dbReference type="SUPFAM" id="SSF53098">
    <property type="entry name" value="Ribonuclease H-like"/>
    <property type="match status" value="1"/>
</dbReference>
<feature type="domain" description="RNase H type-1" evidence="1">
    <location>
        <begin position="2"/>
        <end position="69"/>
    </location>
</feature>